<evidence type="ECO:0000259" key="5">
    <source>
        <dbReference type="SMART" id="SM00062"/>
    </source>
</evidence>
<dbReference type="InterPro" id="IPR051455">
    <property type="entry name" value="Bact_solute-bind_prot3"/>
</dbReference>
<dbReference type="GO" id="GO:0030288">
    <property type="term" value="C:outer membrane-bounded periplasmic space"/>
    <property type="evidence" value="ECO:0007669"/>
    <property type="project" value="TreeGrafter"/>
</dbReference>
<proteinExistence type="inferred from homology"/>
<evidence type="ECO:0000256" key="2">
    <source>
        <dbReference type="ARBA" id="ARBA00022448"/>
    </source>
</evidence>
<evidence type="ECO:0000313" key="7">
    <source>
        <dbReference type="Proteomes" id="UP000239709"/>
    </source>
</evidence>
<protein>
    <recommendedName>
        <fullName evidence="5">Solute-binding protein family 3/N-terminal domain-containing protein</fullName>
    </recommendedName>
</protein>
<feature type="chain" id="PRO_5015682613" description="Solute-binding protein family 3/N-terminal domain-containing protein" evidence="4">
    <location>
        <begin position="28"/>
        <end position="303"/>
    </location>
</feature>
<dbReference type="RefSeq" id="WP_106701914.1">
    <property type="nucleotide sequence ID" value="NZ_CP027666.1"/>
</dbReference>
<dbReference type="PANTHER" id="PTHR30085">
    <property type="entry name" value="AMINO ACID ABC TRANSPORTER PERMEASE"/>
    <property type="match status" value="1"/>
</dbReference>
<reference evidence="6 7" key="1">
    <citation type="submission" date="2018-03" db="EMBL/GenBank/DDBJ databases">
        <title>Genome sequencing of Ottowia sp.</title>
        <authorList>
            <person name="Kim S.-J."/>
            <person name="Heo J."/>
            <person name="Kwon S.-W."/>
        </authorList>
    </citation>
    <scope>NUCLEOTIDE SEQUENCE [LARGE SCALE GENOMIC DNA]</scope>
    <source>
        <strain evidence="6 7">KADR8-3</strain>
    </source>
</reference>
<evidence type="ECO:0000256" key="1">
    <source>
        <dbReference type="ARBA" id="ARBA00010333"/>
    </source>
</evidence>
<dbReference type="PANTHER" id="PTHR30085:SF6">
    <property type="entry name" value="ABC TRANSPORTER GLUTAMINE-BINDING PROTEIN GLNH"/>
    <property type="match status" value="1"/>
</dbReference>
<evidence type="ECO:0000256" key="3">
    <source>
        <dbReference type="ARBA" id="ARBA00022729"/>
    </source>
</evidence>
<dbReference type="GO" id="GO:0005576">
    <property type="term" value="C:extracellular region"/>
    <property type="evidence" value="ECO:0007669"/>
    <property type="project" value="TreeGrafter"/>
</dbReference>
<dbReference type="SUPFAM" id="SSF53850">
    <property type="entry name" value="Periplasmic binding protein-like II"/>
    <property type="match status" value="1"/>
</dbReference>
<dbReference type="AlphaFoldDB" id="A0A2S0MC28"/>
<dbReference type="GO" id="GO:0006865">
    <property type="term" value="P:amino acid transport"/>
    <property type="evidence" value="ECO:0007669"/>
    <property type="project" value="TreeGrafter"/>
</dbReference>
<keyword evidence="2" id="KW-0813">Transport</keyword>
<keyword evidence="3 4" id="KW-0732">Signal</keyword>
<dbReference type="SMART" id="SM00062">
    <property type="entry name" value="PBPb"/>
    <property type="match status" value="1"/>
</dbReference>
<accession>A0A2S0MC28</accession>
<gene>
    <name evidence="6" type="ORF">C6570_03090</name>
</gene>
<dbReference type="Gene3D" id="3.40.190.10">
    <property type="entry name" value="Periplasmic binding protein-like II"/>
    <property type="match status" value="2"/>
</dbReference>
<evidence type="ECO:0000313" key="6">
    <source>
        <dbReference type="EMBL" id="AVO33351.1"/>
    </source>
</evidence>
<dbReference type="Proteomes" id="UP000239709">
    <property type="component" value="Chromosome"/>
</dbReference>
<feature type="signal peptide" evidence="4">
    <location>
        <begin position="1"/>
        <end position="27"/>
    </location>
</feature>
<name>A0A2S0MC28_9BURK</name>
<dbReference type="OrthoDB" id="7240770at2"/>
<keyword evidence="7" id="KW-1185">Reference proteome</keyword>
<organism evidence="6 7">
    <name type="scientific">Ottowia oryzae</name>
    <dbReference type="NCBI Taxonomy" id="2109914"/>
    <lineage>
        <taxon>Bacteria</taxon>
        <taxon>Pseudomonadati</taxon>
        <taxon>Pseudomonadota</taxon>
        <taxon>Betaproteobacteria</taxon>
        <taxon>Burkholderiales</taxon>
        <taxon>Comamonadaceae</taxon>
        <taxon>Ottowia</taxon>
    </lineage>
</organism>
<feature type="domain" description="Solute-binding protein family 3/N-terminal" evidence="5">
    <location>
        <begin position="57"/>
        <end position="295"/>
    </location>
</feature>
<evidence type="ECO:0000256" key="4">
    <source>
        <dbReference type="SAM" id="SignalP"/>
    </source>
</evidence>
<sequence>MQPFAPSALRRALAGAAAALCVAPVFAQQPAAAAAPAAPAATSAPVNTLAKLASSKTITLGVRKDAQPFSYPDAAGKPAGFSWNLCQAVVQQIGDELKAPIAIRFETVSLSDSFDMLKAGKIDLHCGITSNTAPRQAEVDFSDTFYVSRVVAAYREGDAKFASAREFGRTGVLRGSTAQGLMATYASKKAATLMLGPVRPVASYAEGVQLLKSNAIDTLVADEMMIPKGAGVAVRREQLTVEPYALVMRKGDAQLQAAVDRALHKVLSGAQGKQLATSNGIALDSLTLDAWRKPSKQPAPPVM</sequence>
<comment type="similarity">
    <text evidence="1">Belongs to the bacterial solute-binding protein 3 family.</text>
</comment>
<dbReference type="InterPro" id="IPR001638">
    <property type="entry name" value="Solute-binding_3/MltF_N"/>
</dbReference>
<dbReference type="KEGG" id="otk:C6570_03090"/>
<dbReference type="Pfam" id="PF00497">
    <property type="entry name" value="SBP_bac_3"/>
    <property type="match status" value="1"/>
</dbReference>
<dbReference type="EMBL" id="CP027666">
    <property type="protein sequence ID" value="AVO33351.1"/>
    <property type="molecule type" value="Genomic_DNA"/>
</dbReference>